<dbReference type="PANTHER" id="PTHR43431">
    <property type="entry name" value="OXIDOREDUCTASE, SHORT CHAIN DEHYDROGENASE/REDUCTASE FAMILY (AFU_ORTHOLOGUE AFUA_5G14000)"/>
    <property type="match status" value="1"/>
</dbReference>
<proteinExistence type="predicted"/>
<dbReference type="eggNOG" id="KOG1014">
    <property type="taxonomic scope" value="Eukaryota"/>
</dbReference>
<dbReference type="AlphaFoldDB" id="U4LNE9"/>
<sequence length="248" mass="26466">MSATKPLAIIAGVGTGTGSSVAHRFAKSYTVALLARSQSTLDGVLGSIKAQGGEGIGISTNVTDPESIGNAFQKITQAYPSSSVAVAIFNVSGRTVKPFLQLSLEDWKSANDVTTGAYLFSHHSLPLLLKHAADEPSDYCPSLIFTGATASVKANANSAAFATPKWAARALSQSLAKEFAPQGVHVAHAIIDGPIDIPRSRDHPGLKNVPLEDRISPEAIADTYWWLHTQPKTCFTWEIDIRNAKEKW</sequence>
<dbReference type="Proteomes" id="UP000018144">
    <property type="component" value="Unassembled WGS sequence"/>
</dbReference>
<protein>
    <submittedName>
        <fullName evidence="1">Similar to 3-oxoacyl-[acyl-carrier-protein] reductase 1 acc. no. P73574</fullName>
    </submittedName>
</protein>
<evidence type="ECO:0000313" key="2">
    <source>
        <dbReference type="Proteomes" id="UP000018144"/>
    </source>
</evidence>
<dbReference type="PRINTS" id="PR00081">
    <property type="entry name" value="GDHRDH"/>
</dbReference>
<name>U4LNE9_PYROM</name>
<reference evidence="1 2" key="1">
    <citation type="journal article" date="2013" name="PLoS Genet.">
        <title>The genome and development-dependent transcriptomes of Pyronema confluens: a window into fungal evolution.</title>
        <authorList>
            <person name="Traeger S."/>
            <person name="Altegoer F."/>
            <person name="Freitag M."/>
            <person name="Gabaldon T."/>
            <person name="Kempken F."/>
            <person name="Kumar A."/>
            <person name="Marcet-Houben M."/>
            <person name="Poggeler S."/>
            <person name="Stajich J.E."/>
            <person name="Nowrousian M."/>
        </authorList>
    </citation>
    <scope>NUCLEOTIDE SEQUENCE [LARGE SCALE GENOMIC DNA]</scope>
    <source>
        <strain evidence="2">CBS 100304</strain>
        <tissue evidence="1">Vegetative mycelium</tissue>
    </source>
</reference>
<dbReference type="SUPFAM" id="SSF51735">
    <property type="entry name" value="NAD(P)-binding Rossmann-fold domains"/>
    <property type="match status" value="1"/>
</dbReference>
<dbReference type="OrthoDB" id="5399006at2759"/>
<organism evidence="1 2">
    <name type="scientific">Pyronema omphalodes (strain CBS 100304)</name>
    <name type="common">Pyronema confluens</name>
    <dbReference type="NCBI Taxonomy" id="1076935"/>
    <lineage>
        <taxon>Eukaryota</taxon>
        <taxon>Fungi</taxon>
        <taxon>Dikarya</taxon>
        <taxon>Ascomycota</taxon>
        <taxon>Pezizomycotina</taxon>
        <taxon>Pezizomycetes</taxon>
        <taxon>Pezizales</taxon>
        <taxon>Pyronemataceae</taxon>
        <taxon>Pyronema</taxon>
    </lineage>
</organism>
<gene>
    <name evidence="1" type="ORF">PCON_09446</name>
</gene>
<dbReference type="Pfam" id="PF00106">
    <property type="entry name" value="adh_short"/>
    <property type="match status" value="1"/>
</dbReference>
<dbReference type="InterPro" id="IPR002347">
    <property type="entry name" value="SDR_fam"/>
</dbReference>
<dbReference type="Gene3D" id="3.40.50.720">
    <property type="entry name" value="NAD(P)-binding Rossmann-like Domain"/>
    <property type="match status" value="1"/>
</dbReference>
<dbReference type="STRING" id="1076935.U4LNE9"/>
<dbReference type="EMBL" id="HF935497">
    <property type="protein sequence ID" value="CCX30845.1"/>
    <property type="molecule type" value="Genomic_DNA"/>
</dbReference>
<keyword evidence="2" id="KW-1185">Reference proteome</keyword>
<dbReference type="PANTHER" id="PTHR43431:SF7">
    <property type="entry name" value="OXIDOREDUCTASE, SHORT CHAIN DEHYDROGENASE_REDUCTASE FAMILY (AFU_ORTHOLOGUE AFUA_5G14000)"/>
    <property type="match status" value="1"/>
</dbReference>
<dbReference type="OMA" id="FAGAKHG"/>
<dbReference type="InterPro" id="IPR036291">
    <property type="entry name" value="NAD(P)-bd_dom_sf"/>
</dbReference>
<evidence type="ECO:0000313" key="1">
    <source>
        <dbReference type="EMBL" id="CCX30845.1"/>
    </source>
</evidence>
<accession>U4LNE9</accession>